<keyword evidence="2" id="KW-1185">Reference proteome</keyword>
<gene>
    <name evidence="1" type="ORF">K435DRAFT_566870</name>
</gene>
<name>A0A4S8L3C9_DENBC</name>
<evidence type="ECO:0000313" key="2">
    <source>
        <dbReference type="Proteomes" id="UP000297245"/>
    </source>
</evidence>
<accession>A0A4S8L3C9</accession>
<reference evidence="1 2" key="1">
    <citation type="journal article" date="2019" name="Nat. Ecol. Evol.">
        <title>Megaphylogeny resolves global patterns of mushroom evolution.</title>
        <authorList>
            <person name="Varga T."/>
            <person name="Krizsan K."/>
            <person name="Foldi C."/>
            <person name="Dima B."/>
            <person name="Sanchez-Garcia M."/>
            <person name="Sanchez-Ramirez S."/>
            <person name="Szollosi G.J."/>
            <person name="Szarkandi J.G."/>
            <person name="Papp V."/>
            <person name="Albert L."/>
            <person name="Andreopoulos W."/>
            <person name="Angelini C."/>
            <person name="Antonin V."/>
            <person name="Barry K.W."/>
            <person name="Bougher N.L."/>
            <person name="Buchanan P."/>
            <person name="Buyck B."/>
            <person name="Bense V."/>
            <person name="Catcheside P."/>
            <person name="Chovatia M."/>
            <person name="Cooper J."/>
            <person name="Damon W."/>
            <person name="Desjardin D."/>
            <person name="Finy P."/>
            <person name="Geml J."/>
            <person name="Haridas S."/>
            <person name="Hughes K."/>
            <person name="Justo A."/>
            <person name="Karasinski D."/>
            <person name="Kautmanova I."/>
            <person name="Kiss B."/>
            <person name="Kocsube S."/>
            <person name="Kotiranta H."/>
            <person name="LaButti K.M."/>
            <person name="Lechner B.E."/>
            <person name="Liimatainen K."/>
            <person name="Lipzen A."/>
            <person name="Lukacs Z."/>
            <person name="Mihaltcheva S."/>
            <person name="Morgado L.N."/>
            <person name="Niskanen T."/>
            <person name="Noordeloos M.E."/>
            <person name="Ohm R.A."/>
            <person name="Ortiz-Santana B."/>
            <person name="Ovrebo C."/>
            <person name="Racz N."/>
            <person name="Riley R."/>
            <person name="Savchenko A."/>
            <person name="Shiryaev A."/>
            <person name="Soop K."/>
            <person name="Spirin V."/>
            <person name="Szebenyi C."/>
            <person name="Tomsovsky M."/>
            <person name="Tulloss R.E."/>
            <person name="Uehling J."/>
            <person name="Grigoriev I.V."/>
            <person name="Vagvolgyi C."/>
            <person name="Papp T."/>
            <person name="Martin F.M."/>
            <person name="Miettinen O."/>
            <person name="Hibbett D.S."/>
            <person name="Nagy L.G."/>
        </authorList>
    </citation>
    <scope>NUCLEOTIDE SEQUENCE [LARGE SCALE GENOMIC DNA]</scope>
    <source>
        <strain evidence="1 2">CBS 962.96</strain>
    </source>
</reference>
<dbReference type="AlphaFoldDB" id="A0A4S8L3C9"/>
<evidence type="ECO:0008006" key="3">
    <source>
        <dbReference type="Google" id="ProtNLM"/>
    </source>
</evidence>
<protein>
    <recommendedName>
        <fullName evidence="3">Helitron helicase-like domain-containing protein</fullName>
    </recommendedName>
</protein>
<feature type="non-terminal residue" evidence="1">
    <location>
        <position position="120"/>
    </location>
</feature>
<dbReference type="OrthoDB" id="3267861at2759"/>
<organism evidence="1 2">
    <name type="scientific">Dendrothele bispora (strain CBS 962.96)</name>
    <dbReference type="NCBI Taxonomy" id="1314807"/>
    <lineage>
        <taxon>Eukaryota</taxon>
        <taxon>Fungi</taxon>
        <taxon>Dikarya</taxon>
        <taxon>Basidiomycota</taxon>
        <taxon>Agaricomycotina</taxon>
        <taxon>Agaricomycetes</taxon>
        <taxon>Agaricomycetidae</taxon>
        <taxon>Agaricales</taxon>
        <taxon>Agaricales incertae sedis</taxon>
        <taxon>Dendrothele</taxon>
    </lineage>
</organism>
<sequence length="120" mass="13962">IQKEWNDVFEHEHKKMGEKVQRHQCRGVCFKGRPPGSPCRFGYPHELEEKCCFEPETNAIYLPILEPNVNFHNPYVLVFTRHNHDLKCILSGKAAKTAMFYISDYITKNSLSTGDMFTLL</sequence>
<proteinExistence type="predicted"/>
<evidence type="ECO:0000313" key="1">
    <source>
        <dbReference type="EMBL" id="THU83004.1"/>
    </source>
</evidence>
<feature type="non-terminal residue" evidence="1">
    <location>
        <position position="1"/>
    </location>
</feature>
<dbReference type="EMBL" id="ML179693">
    <property type="protein sequence ID" value="THU83004.1"/>
    <property type="molecule type" value="Genomic_DNA"/>
</dbReference>
<dbReference type="Proteomes" id="UP000297245">
    <property type="component" value="Unassembled WGS sequence"/>
</dbReference>